<dbReference type="InterPro" id="IPR004276">
    <property type="entry name" value="GlycoTrans_28_N"/>
</dbReference>
<protein>
    <recommendedName>
        <fullName evidence="10">UDP-N-acetylglucosamine--N-acetylmuramyl-(pentapeptide) pyrophosphoryl-undecaprenol N-acetylglucosamine transferase</fullName>
        <ecNumber evidence="10">2.4.1.227</ecNumber>
    </recommendedName>
    <alternativeName>
        <fullName evidence="10">Undecaprenyl-PP-MurNAc-pentapeptide-UDPGlcNAc GlcNAc transferase</fullName>
    </alternativeName>
</protein>
<comment type="function">
    <text evidence="10">Cell wall formation. Catalyzes the transfer of a GlcNAc subunit on undecaprenyl-pyrophosphoryl-MurNAc-pentapeptide (lipid intermediate I) to form undecaprenyl-pyrophosphoryl-MurNAc-(pentapeptide)GlcNAc (lipid intermediate II).</text>
</comment>
<dbReference type="UniPathway" id="UPA00219"/>
<dbReference type="InterPro" id="IPR007235">
    <property type="entry name" value="Glyco_trans_28_C"/>
</dbReference>
<keyword evidence="4 10" id="KW-0808">Transferase</keyword>
<keyword evidence="7 10" id="KW-0472">Membrane</keyword>
<keyword evidence="2 10" id="KW-0132">Cell division</keyword>
<dbReference type="GO" id="GO:0051301">
    <property type="term" value="P:cell division"/>
    <property type="evidence" value="ECO:0007669"/>
    <property type="project" value="UniProtKB-KW"/>
</dbReference>
<keyword evidence="6 10" id="KW-0573">Peptidoglycan synthesis</keyword>
<evidence type="ECO:0000256" key="7">
    <source>
        <dbReference type="ARBA" id="ARBA00023136"/>
    </source>
</evidence>
<dbReference type="SUPFAM" id="SSF53756">
    <property type="entry name" value="UDP-Glycosyltransferase/glycogen phosphorylase"/>
    <property type="match status" value="1"/>
</dbReference>
<reference evidence="14" key="1">
    <citation type="submission" date="2017-09" db="EMBL/GenBank/DDBJ databases">
        <title>Depth-based differentiation of microbial function through sediment-hosted aquifers and enrichment of novel symbionts in the deep terrestrial subsurface.</title>
        <authorList>
            <person name="Probst A.J."/>
            <person name="Ladd B."/>
            <person name="Jarett J.K."/>
            <person name="Geller-Mcgrath D.E."/>
            <person name="Sieber C.M.K."/>
            <person name="Emerson J.B."/>
            <person name="Anantharaman K."/>
            <person name="Thomas B.C."/>
            <person name="Malmstrom R."/>
            <person name="Stieglmeier M."/>
            <person name="Klingl A."/>
            <person name="Woyke T."/>
            <person name="Ryan C.M."/>
            <person name="Banfield J.F."/>
        </authorList>
    </citation>
    <scope>NUCLEOTIDE SEQUENCE [LARGE SCALE GENOMIC DNA]</scope>
</reference>
<keyword evidence="1 10" id="KW-1003">Cell membrane</keyword>
<dbReference type="Pfam" id="PF03033">
    <property type="entry name" value="Glyco_transf_28"/>
    <property type="match status" value="1"/>
</dbReference>
<evidence type="ECO:0000256" key="5">
    <source>
        <dbReference type="ARBA" id="ARBA00022960"/>
    </source>
</evidence>
<evidence type="ECO:0000256" key="2">
    <source>
        <dbReference type="ARBA" id="ARBA00022618"/>
    </source>
</evidence>
<organism evidence="13 14">
    <name type="scientific">Candidatus Niyogibacteria bacterium CG10_big_fil_rev_8_21_14_0_10_42_19</name>
    <dbReference type="NCBI Taxonomy" id="1974725"/>
    <lineage>
        <taxon>Bacteria</taxon>
        <taxon>Candidatus Niyogiibacteriota</taxon>
    </lineage>
</organism>
<feature type="binding site" evidence="10">
    <location>
        <position position="304"/>
    </location>
    <ligand>
        <name>UDP-N-acetyl-alpha-D-glucosamine</name>
        <dbReference type="ChEBI" id="CHEBI:57705"/>
    </ligand>
</feature>
<dbReference type="GO" id="GO:0008360">
    <property type="term" value="P:regulation of cell shape"/>
    <property type="evidence" value="ECO:0007669"/>
    <property type="project" value="UniProtKB-KW"/>
</dbReference>
<dbReference type="EC" id="2.4.1.227" evidence="10"/>
<gene>
    <name evidence="10" type="primary">murG</name>
    <name evidence="13" type="ORF">COU46_01530</name>
</gene>
<evidence type="ECO:0000256" key="3">
    <source>
        <dbReference type="ARBA" id="ARBA00022676"/>
    </source>
</evidence>
<dbReference type="EMBL" id="PFCN01000018">
    <property type="protein sequence ID" value="PIR70404.1"/>
    <property type="molecule type" value="Genomic_DNA"/>
</dbReference>
<dbReference type="HAMAP" id="MF_00033">
    <property type="entry name" value="MurG"/>
    <property type="match status" value="1"/>
</dbReference>
<dbReference type="GO" id="GO:0071555">
    <property type="term" value="P:cell wall organization"/>
    <property type="evidence" value="ECO:0007669"/>
    <property type="project" value="UniProtKB-KW"/>
</dbReference>
<feature type="domain" description="Glycosyl transferase family 28 C-terminal" evidence="12">
    <location>
        <begin position="192"/>
        <end position="360"/>
    </location>
</feature>
<dbReference type="GO" id="GO:0005886">
    <property type="term" value="C:plasma membrane"/>
    <property type="evidence" value="ECO:0007669"/>
    <property type="project" value="UniProtKB-SubCell"/>
</dbReference>
<keyword evidence="8 10" id="KW-0131">Cell cycle</keyword>
<name>A0A2H0THF2_9BACT</name>
<evidence type="ECO:0000256" key="10">
    <source>
        <dbReference type="HAMAP-Rule" id="MF_00033"/>
    </source>
</evidence>
<dbReference type="GO" id="GO:0009252">
    <property type="term" value="P:peptidoglycan biosynthetic process"/>
    <property type="evidence" value="ECO:0007669"/>
    <property type="project" value="UniProtKB-UniRule"/>
</dbReference>
<proteinExistence type="inferred from homology"/>
<accession>A0A2H0THF2</accession>
<comment type="pathway">
    <text evidence="10">Cell wall biogenesis; peptidoglycan biosynthesis.</text>
</comment>
<dbReference type="PANTHER" id="PTHR21015">
    <property type="entry name" value="UDP-N-ACETYLGLUCOSAMINE--N-ACETYLMURAMYL-(PENTAPEPTIDE) PYROPHOSPHORYL-UNDECAPRENOL N-ACETYLGLUCOSAMINE TRANSFERASE 1"/>
    <property type="match status" value="1"/>
</dbReference>
<evidence type="ECO:0000256" key="6">
    <source>
        <dbReference type="ARBA" id="ARBA00022984"/>
    </source>
</evidence>
<evidence type="ECO:0000256" key="1">
    <source>
        <dbReference type="ARBA" id="ARBA00022475"/>
    </source>
</evidence>
<dbReference type="CDD" id="cd03785">
    <property type="entry name" value="GT28_MurG"/>
    <property type="match status" value="1"/>
</dbReference>
<comment type="similarity">
    <text evidence="10">Belongs to the glycosyltransferase 28 family. MurG subfamily.</text>
</comment>
<evidence type="ECO:0000256" key="9">
    <source>
        <dbReference type="ARBA" id="ARBA00023316"/>
    </source>
</evidence>
<comment type="caution">
    <text evidence="10">Lacks conserved residue(s) required for the propagation of feature annotation.</text>
</comment>
<keyword evidence="5 10" id="KW-0133">Cell shape</keyword>
<sequence length="376" mass="41504">MKILFAGGGTGGHFYPIIAVANSIRRMADEQNIIHVDMVLYSTKPYDKDILKQHSIEFRNIPAGKVRRYFSILNFFDLFSTGIGIIKSLWGIFLDIPDVVFAKGGYASFPPLLAAKLFKIPTIIHESDVVPGKVNLWASKFADRIAISFPETIKYFPKNKTALVGHPIRRTILSGTVEAAISIFELEKDMPTILVIGGSQGSQRINEIVLDIMPELVNKAQVIHQTGFKNLKDVRSRASVALKNNPHQSRYHTVDFLNENELRNASTISKLVISRAGAGAIFNIAAWAKPSILIPIQDSAQDHQRQNAYSYARTGAAQVIEEANLSPHILSAEIDKIFTNEHVAANMSKAAEAFSRIDAADKTAKEILSLALEHSS</sequence>
<feature type="domain" description="Glycosyltransferase family 28 N-terminal" evidence="11">
    <location>
        <begin position="3"/>
        <end position="147"/>
    </location>
</feature>
<evidence type="ECO:0000313" key="13">
    <source>
        <dbReference type="EMBL" id="PIR70404.1"/>
    </source>
</evidence>
<comment type="caution">
    <text evidence="13">The sequence shown here is derived from an EMBL/GenBank/DDBJ whole genome shotgun (WGS) entry which is preliminary data.</text>
</comment>
<comment type="catalytic activity">
    <reaction evidence="10">
        <text>di-trans,octa-cis-undecaprenyl diphospho-N-acetyl-alpha-D-muramoyl-L-alanyl-D-glutamyl-meso-2,6-diaminopimeloyl-D-alanyl-D-alanine + UDP-N-acetyl-alpha-D-glucosamine = di-trans,octa-cis-undecaprenyl diphospho-[N-acetyl-alpha-D-glucosaminyl-(1-&gt;4)]-N-acetyl-alpha-D-muramoyl-L-alanyl-D-glutamyl-meso-2,6-diaminopimeloyl-D-alanyl-D-alanine + UDP + H(+)</text>
        <dbReference type="Rhea" id="RHEA:31227"/>
        <dbReference type="ChEBI" id="CHEBI:15378"/>
        <dbReference type="ChEBI" id="CHEBI:57705"/>
        <dbReference type="ChEBI" id="CHEBI:58223"/>
        <dbReference type="ChEBI" id="CHEBI:61387"/>
        <dbReference type="ChEBI" id="CHEBI:61388"/>
        <dbReference type="EC" id="2.4.1.227"/>
    </reaction>
</comment>
<keyword evidence="9 10" id="KW-0961">Cell wall biogenesis/degradation</keyword>
<evidence type="ECO:0000259" key="12">
    <source>
        <dbReference type="Pfam" id="PF04101"/>
    </source>
</evidence>
<dbReference type="Gene3D" id="3.40.50.2000">
    <property type="entry name" value="Glycogen Phosphorylase B"/>
    <property type="match status" value="2"/>
</dbReference>
<dbReference type="Proteomes" id="UP000229383">
    <property type="component" value="Unassembled WGS sequence"/>
</dbReference>
<dbReference type="GO" id="GO:0005975">
    <property type="term" value="P:carbohydrate metabolic process"/>
    <property type="evidence" value="ECO:0007669"/>
    <property type="project" value="InterPro"/>
</dbReference>
<dbReference type="Pfam" id="PF04101">
    <property type="entry name" value="Glyco_tran_28_C"/>
    <property type="match status" value="1"/>
</dbReference>
<dbReference type="InterPro" id="IPR006009">
    <property type="entry name" value="GlcNAc_MurG"/>
</dbReference>
<keyword evidence="3 10" id="KW-0328">Glycosyltransferase</keyword>
<feature type="binding site" evidence="10">
    <location>
        <position position="169"/>
    </location>
    <ligand>
        <name>UDP-N-acetyl-alpha-D-glucosamine</name>
        <dbReference type="ChEBI" id="CHEBI:57705"/>
    </ligand>
</feature>
<feature type="binding site" evidence="10">
    <location>
        <position position="199"/>
    </location>
    <ligand>
        <name>UDP-N-acetyl-alpha-D-glucosamine</name>
        <dbReference type="ChEBI" id="CHEBI:57705"/>
    </ligand>
</feature>
<evidence type="ECO:0000259" key="11">
    <source>
        <dbReference type="Pfam" id="PF03033"/>
    </source>
</evidence>
<evidence type="ECO:0000256" key="8">
    <source>
        <dbReference type="ARBA" id="ARBA00023306"/>
    </source>
</evidence>
<evidence type="ECO:0000256" key="4">
    <source>
        <dbReference type="ARBA" id="ARBA00022679"/>
    </source>
</evidence>
<dbReference type="PANTHER" id="PTHR21015:SF27">
    <property type="entry name" value="UDP-N-ACETYLGLUCOSAMINE--N-ACETYLMURAMYL-(PENTAPEPTIDE) PYROPHOSPHORYL-UNDECAPRENOL N-ACETYLGLUCOSAMINE TRANSFERASE"/>
    <property type="match status" value="1"/>
</dbReference>
<dbReference type="AlphaFoldDB" id="A0A2H0THF2"/>
<evidence type="ECO:0000313" key="14">
    <source>
        <dbReference type="Proteomes" id="UP000229383"/>
    </source>
</evidence>
<dbReference type="GO" id="GO:0051991">
    <property type="term" value="F:UDP-N-acetyl-D-glucosamine:N-acetylmuramoyl-L-alanyl-D-glutamyl-meso-2,6-diaminopimelyl-D-alanyl-D-alanine-diphosphoundecaprenol 4-beta-N-acetylglucosaminlytransferase activity"/>
    <property type="evidence" value="ECO:0007669"/>
    <property type="project" value="RHEA"/>
</dbReference>
<feature type="binding site" evidence="10">
    <location>
        <begin position="10"/>
        <end position="12"/>
    </location>
    <ligand>
        <name>UDP-N-acetyl-alpha-D-glucosamine</name>
        <dbReference type="ChEBI" id="CHEBI:57705"/>
    </ligand>
</feature>
<comment type="subcellular location">
    <subcellularLocation>
        <location evidence="10">Cell membrane</location>
        <topology evidence="10">Peripheral membrane protein</topology>
        <orientation evidence="10">Cytoplasmic side</orientation>
    </subcellularLocation>
</comment>
<dbReference type="GO" id="GO:0050511">
    <property type="term" value="F:undecaprenyldiphospho-muramoylpentapeptide beta-N-acetylglucosaminyltransferase activity"/>
    <property type="evidence" value="ECO:0007669"/>
    <property type="project" value="UniProtKB-UniRule"/>
</dbReference>